<reference evidence="4 7" key="3">
    <citation type="submission" date="2019-08" db="EMBL/GenBank/DDBJ databases">
        <title>Whole genome sequencing of Aggregatibacter actinomycetemcomitans cultured from blood stream infections in Denmark reveals a novel phylogenetic lineage expressing serotype a membrane O polysaccharide.</title>
        <authorList>
            <person name="Nedergaard S."/>
            <person name="Kobel C.M."/>
            <person name="Nielsen M.B."/>
            <person name="Moeller R.T."/>
            <person name="Jensen A.B."/>
            <person name="Noerskov-Lauritsen N."/>
        </authorList>
    </citation>
    <scope>NUCLEOTIDE SEQUENCE [LARGE SCALE GENOMIC DNA]</scope>
    <source>
        <strain evidence="4 7">PN_563</strain>
    </source>
</reference>
<keyword evidence="1" id="KW-1133">Transmembrane helix</keyword>
<protein>
    <submittedName>
        <fullName evidence="4">Uncharacterized protein</fullName>
    </submittedName>
</protein>
<feature type="transmembrane region" description="Helical" evidence="1">
    <location>
        <begin position="6"/>
        <end position="25"/>
    </location>
</feature>
<dbReference type="KEGG" id="aact:ACT75_11395"/>
<evidence type="ECO:0000313" key="5">
    <source>
        <dbReference type="Proteomes" id="UP000072236"/>
    </source>
</evidence>
<sequence>MALPNPAVAPVTNAILVIIISPYLVEFVRDENSCGKITALLLECETYYSTSTEKYRTFIKKLEGGEGKVR</sequence>
<organism evidence="4 7">
    <name type="scientific">Aggregatibacter actinomycetemcomitans</name>
    <name type="common">Actinobacillus actinomycetemcomitans</name>
    <name type="synonym">Haemophilus actinomycetemcomitans</name>
    <dbReference type="NCBI Taxonomy" id="714"/>
    <lineage>
        <taxon>Bacteria</taxon>
        <taxon>Pseudomonadati</taxon>
        <taxon>Pseudomonadota</taxon>
        <taxon>Gammaproteobacteria</taxon>
        <taxon>Pasteurellales</taxon>
        <taxon>Pasteurellaceae</taxon>
        <taxon>Aggregatibacter</taxon>
    </lineage>
</organism>
<dbReference type="Proteomes" id="UP000323012">
    <property type="component" value="Unassembled WGS sequence"/>
</dbReference>
<reference evidence="2 5" key="1">
    <citation type="submission" date="2015-10" db="EMBL/GenBank/DDBJ databases">
        <title>Tn-seq of a polymicrobial infection.</title>
        <authorList>
            <person name="Stacy A."/>
            <person name="Rumbaugh K.P."/>
            <person name="Whiteley M."/>
        </authorList>
    </citation>
    <scope>NUCLEOTIDE SEQUENCE [LARGE SCALE GENOMIC DNA]</scope>
    <source>
        <strain evidence="2 5">624</strain>
    </source>
</reference>
<gene>
    <name evidence="2" type="ORF">ACT75_11395</name>
    <name evidence="3" type="ORF">CQR80_04440</name>
    <name evidence="4" type="ORF">FXB79_07330</name>
</gene>
<dbReference type="Proteomes" id="UP000072236">
    <property type="component" value="Chromosome"/>
</dbReference>
<accession>A0A142G344</accession>
<evidence type="ECO:0000313" key="2">
    <source>
        <dbReference type="EMBL" id="AMQ95074.1"/>
    </source>
</evidence>
<evidence type="ECO:0000313" key="6">
    <source>
        <dbReference type="Proteomes" id="UP000226080"/>
    </source>
</evidence>
<keyword evidence="6" id="KW-1185">Reference proteome</keyword>
<evidence type="ECO:0000313" key="3">
    <source>
        <dbReference type="EMBL" id="PHO20931.1"/>
    </source>
</evidence>
<evidence type="ECO:0000256" key="1">
    <source>
        <dbReference type="SAM" id="Phobius"/>
    </source>
</evidence>
<dbReference type="Proteomes" id="UP000226080">
    <property type="component" value="Unassembled WGS sequence"/>
</dbReference>
<dbReference type="EMBL" id="PCGW01000006">
    <property type="protein sequence ID" value="PHO20931.1"/>
    <property type="molecule type" value="Genomic_DNA"/>
</dbReference>
<keyword evidence="1" id="KW-0812">Transmembrane</keyword>
<evidence type="ECO:0000313" key="4">
    <source>
        <dbReference type="EMBL" id="TYA38711.1"/>
    </source>
</evidence>
<name>A0A142G344_AGGAC</name>
<dbReference type="EMBL" id="CP012959">
    <property type="protein sequence ID" value="AMQ95074.1"/>
    <property type="molecule type" value="Genomic_DNA"/>
</dbReference>
<dbReference type="EMBL" id="VSED01000018">
    <property type="protein sequence ID" value="TYA38711.1"/>
    <property type="molecule type" value="Genomic_DNA"/>
</dbReference>
<dbReference type="AlphaFoldDB" id="A0A142G344"/>
<reference evidence="3 6" key="2">
    <citation type="submission" date="2017-10" db="EMBL/GenBank/DDBJ databases">
        <title>Draft genome sequences of Aggregatibacter actinomycetemcomitans strains 310a and 310b.</title>
        <authorList>
            <person name="May A.C."/>
            <person name="Ohta H."/>
            <person name="Maeda H."/>
            <person name="Kokeguchi S."/>
            <person name="Cugini C."/>
        </authorList>
    </citation>
    <scope>NUCLEOTIDE SEQUENCE [LARGE SCALE GENOMIC DNA]</scope>
    <source>
        <strain evidence="3 6">310b</strain>
    </source>
</reference>
<proteinExistence type="predicted"/>
<keyword evidence="1" id="KW-0472">Membrane</keyword>
<evidence type="ECO:0000313" key="7">
    <source>
        <dbReference type="Proteomes" id="UP000323012"/>
    </source>
</evidence>